<evidence type="ECO:0000256" key="1">
    <source>
        <dbReference type="SAM" id="Phobius"/>
    </source>
</evidence>
<dbReference type="STRING" id="39482.ERS852491_02781"/>
<name>A0A174GN82_9FIRM</name>
<evidence type="ECO:0000313" key="3">
    <source>
        <dbReference type="Proteomes" id="UP000095544"/>
    </source>
</evidence>
<dbReference type="InterPro" id="IPR026898">
    <property type="entry name" value="PrsW"/>
</dbReference>
<evidence type="ECO:0008006" key="4">
    <source>
        <dbReference type="Google" id="ProtNLM"/>
    </source>
</evidence>
<feature type="transmembrane region" description="Helical" evidence="1">
    <location>
        <begin position="127"/>
        <end position="147"/>
    </location>
</feature>
<feature type="transmembrane region" description="Helical" evidence="1">
    <location>
        <begin position="90"/>
        <end position="115"/>
    </location>
</feature>
<dbReference type="PANTHER" id="PTHR36844:SF1">
    <property type="entry name" value="PROTEASE PRSW"/>
    <property type="match status" value="1"/>
</dbReference>
<dbReference type="EMBL" id="CYZU01000025">
    <property type="protein sequence ID" value="CUO62628.1"/>
    <property type="molecule type" value="Genomic_DNA"/>
</dbReference>
<feature type="transmembrane region" description="Helical" evidence="1">
    <location>
        <begin position="182"/>
        <end position="198"/>
    </location>
</feature>
<keyword evidence="1" id="KW-0812">Transmembrane</keyword>
<dbReference type="PANTHER" id="PTHR36844">
    <property type="entry name" value="PROTEASE PRSW"/>
    <property type="match status" value="1"/>
</dbReference>
<proteinExistence type="predicted"/>
<dbReference type="AlphaFoldDB" id="A0A174GN82"/>
<keyword evidence="1" id="KW-1133">Transmembrane helix</keyword>
<accession>A0A174GN82</accession>
<feature type="transmembrane region" description="Helical" evidence="1">
    <location>
        <begin position="26"/>
        <end position="49"/>
    </location>
</feature>
<protein>
    <recommendedName>
        <fullName evidence="4">PrsW family intramembrane metalloprotease</fullName>
    </recommendedName>
</protein>
<feature type="transmembrane region" description="Helical" evidence="1">
    <location>
        <begin position="154"/>
        <end position="176"/>
    </location>
</feature>
<dbReference type="GO" id="GO:0008233">
    <property type="term" value="F:peptidase activity"/>
    <property type="evidence" value="ECO:0007669"/>
    <property type="project" value="InterPro"/>
</dbReference>
<organism evidence="2 3">
    <name type="scientific">Faecalicatena contorta</name>
    <dbReference type="NCBI Taxonomy" id="39482"/>
    <lineage>
        <taxon>Bacteria</taxon>
        <taxon>Bacillati</taxon>
        <taxon>Bacillota</taxon>
        <taxon>Clostridia</taxon>
        <taxon>Lachnospirales</taxon>
        <taxon>Lachnospiraceae</taxon>
        <taxon>Faecalicatena</taxon>
    </lineage>
</organism>
<reference evidence="2 3" key="1">
    <citation type="submission" date="2015-09" db="EMBL/GenBank/DDBJ databases">
        <authorList>
            <consortium name="Pathogen Informatics"/>
        </authorList>
    </citation>
    <scope>NUCLEOTIDE SEQUENCE [LARGE SCALE GENOMIC DNA]</scope>
    <source>
        <strain evidence="2 3">2789STDY5834876</strain>
    </source>
</reference>
<sequence length="211" mass="23255">MVYIIFLCLSIPMLLMLPLLESRSRWIVGFFLLGAVTALAAYEINTIVFPFSGMSARSFTELIPPIVEELLKALPVLCYALLLDDSRKRVLPIAMAVGVGFAVLENTALLVEYLGSVSIAWAAGRGFSASLMHGLCTVTIGTGICYVKKQRKLFYTGTFGLLSIAITMHALFNLLIQSSFDIIGMVMPLALYGLLYVLRSRKKLKLPFLSY</sequence>
<dbReference type="OrthoDB" id="2053146at2"/>
<keyword evidence="1" id="KW-0472">Membrane</keyword>
<dbReference type="RefSeq" id="WP_055153694.1">
    <property type="nucleotide sequence ID" value="NZ_CYZU01000025.1"/>
</dbReference>
<dbReference type="Proteomes" id="UP000095544">
    <property type="component" value="Unassembled WGS sequence"/>
</dbReference>
<evidence type="ECO:0000313" key="2">
    <source>
        <dbReference type="EMBL" id="CUO62628.1"/>
    </source>
</evidence>
<dbReference type="Pfam" id="PF13367">
    <property type="entry name" value="PrsW-protease"/>
    <property type="match status" value="1"/>
</dbReference>
<gene>
    <name evidence="2" type="ORF">ERS852491_02781</name>
</gene>